<dbReference type="PANTHER" id="PTHR11669">
    <property type="entry name" value="REPLICATION FACTOR C / DNA POLYMERASE III GAMMA-TAU SUBUNIT"/>
    <property type="match status" value="1"/>
</dbReference>
<dbReference type="NCBIfam" id="NF001679">
    <property type="entry name" value="PRK00440.1"/>
    <property type="match status" value="1"/>
</dbReference>
<keyword evidence="5" id="KW-0547">Nucleotide-binding</keyword>
<dbReference type="SUPFAM" id="SSF52540">
    <property type="entry name" value="P-loop containing nucleoside triphosphate hydrolases"/>
    <property type="match status" value="1"/>
</dbReference>
<gene>
    <name evidence="9" type="ORF">POM88_003713</name>
</gene>
<evidence type="ECO:0000256" key="6">
    <source>
        <dbReference type="ARBA" id="ARBA00022840"/>
    </source>
</evidence>
<evidence type="ECO:0000256" key="1">
    <source>
        <dbReference type="ARBA" id="ARBA00004123"/>
    </source>
</evidence>
<dbReference type="SUPFAM" id="SSF48019">
    <property type="entry name" value="post-AAA+ oligomerization domain-like"/>
    <property type="match status" value="1"/>
</dbReference>
<evidence type="ECO:0000256" key="3">
    <source>
        <dbReference type="ARBA" id="ARBA00011480"/>
    </source>
</evidence>
<evidence type="ECO:0000256" key="7">
    <source>
        <dbReference type="ARBA" id="ARBA00023242"/>
    </source>
</evidence>
<dbReference type="Proteomes" id="UP001237642">
    <property type="component" value="Unassembled WGS sequence"/>
</dbReference>
<evidence type="ECO:0000256" key="5">
    <source>
        <dbReference type="ARBA" id="ARBA00022741"/>
    </source>
</evidence>
<evidence type="ECO:0000256" key="2">
    <source>
        <dbReference type="ARBA" id="ARBA00005378"/>
    </source>
</evidence>
<dbReference type="InterPro" id="IPR047854">
    <property type="entry name" value="RFC_lid"/>
</dbReference>
<dbReference type="AlphaFoldDB" id="A0AAD8JI00"/>
<dbReference type="GO" id="GO:0016887">
    <property type="term" value="F:ATP hydrolysis activity"/>
    <property type="evidence" value="ECO:0007669"/>
    <property type="project" value="InterPro"/>
</dbReference>
<comment type="subcellular location">
    <subcellularLocation>
        <location evidence="1">Nucleus</location>
    </subcellularLocation>
</comment>
<dbReference type="GO" id="GO:0006261">
    <property type="term" value="P:DNA-templated DNA replication"/>
    <property type="evidence" value="ECO:0007669"/>
    <property type="project" value="TreeGrafter"/>
</dbReference>
<dbReference type="Gene3D" id="1.10.8.60">
    <property type="match status" value="1"/>
</dbReference>
<feature type="domain" description="AAA+ ATPase" evidence="8">
    <location>
        <begin position="58"/>
        <end position="189"/>
    </location>
</feature>
<dbReference type="EMBL" id="JAUIZM010000001">
    <property type="protein sequence ID" value="KAK1404108.1"/>
    <property type="molecule type" value="Genomic_DNA"/>
</dbReference>
<keyword evidence="6" id="KW-0067">ATP-binding</keyword>
<accession>A0AAD8JI00</accession>
<dbReference type="InterPro" id="IPR050238">
    <property type="entry name" value="DNA_Rep/Repair_Clamp_Loader"/>
</dbReference>
<sequence>MAGETCPMETDDVVITTGNPRHVKSTPWVEKYRPQSLADVAAHRDIVDTIDRLTSEKKLPHLLLYGPPGTGKTSTILAVARKIFGVQMHNMVLELNASDDRGIDVVRQQIQDFASTQSFSFGAKASVKLVLLDEADAMTKDAQFALRRVIEKYTKSTRFALICNHVNKIIPALQSRCTRFRFAPLDAIHVSDRLKHVIAAEGLDVTDSGLVALVRLCNGDMRKALNILQSTHMASQQITEEAVYLCTGNPLPKDIEKIAHWLLNESFANSFKQISEIKTRKGLALVDIVREVTMFVFKIRMPSGVRVGLINDLADIEYRLTFGCNDKLQLGSLIATFTRARAALVASAK</sequence>
<dbReference type="Pfam" id="PF08542">
    <property type="entry name" value="Rep_fac_C"/>
    <property type="match status" value="1"/>
</dbReference>
<reference evidence="9" key="1">
    <citation type="submission" date="2023-02" db="EMBL/GenBank/DDBJ databases">
        <title>Genome of toxic invasive species Heracleum sosnowskyi carries increased number of genes despite the absence of recent whole-genome duplications.</title>
        <authorList>
            <person name="Schelkunov M."/>
            <person name="Shtratnikova V."/>
            <person name="Makarenko M."/>
            <person name="Klepikova A."/>
            <person name="Omelchenko D."/>
            <person name="Novikova G."/>
            <person name="Obukhova E."/>
            <person name="Bogdanov V."/>
            <person name="Penin A."/>
            <person name="Logacheva M."/>
        </authorList>
    </citation>
    <scope>NUCLEOTIDE SEQUENCE</scope>
    <source>
        <strain evidence="9">Hsosn_3</strain>
        <tissue evidence="9">Leaf</tissue>
    </source>
</reference>
<evidence type="ECO:0000313" key="10">
    <source>
        <dbReference type="Proteomes" id="UP001237642"/>
    </source>
</evidence>
<dbReference type="GO" id="GO:0003689">
    <property type="term" value="F:DNA clamp loader activity"/>
    <property type="evidence" value="ECO:0007669"/>
    <property type="project" value="TreeGrafter"/>
</dbReference>
<comment type="similarity">
    <text evidence="2">Belongs to the activator 1 small subunits family.</text>
</comment>
<dbReference type="GO" id="GO:0005524">
    <property type="term" value="F:ATP binding"/>
    <property type="evidence" value="ECO:0007669"/>
    <property type="project" value="UniProtKB-KW"/>
</dbReference>
<dbReference type="FunFam" id="1.10.8.60:FF:000028">
    <property type="entry name" value="Replication factor C subunit 5"/>
    <property type="match status" value="1"/>
</dbReference>
<proteinExistence type="inferred from homology"/>
<dbReference type="InterPro" id="IPR003593">
    <property type="entry name" value="AAA+_ATPase"/>
</dbReference>
<keyword evidence="4" id="KW-0235">DNA replication</keyword>
<protein>
    <submittedName>
        <fullName evidence="9">Replication factor C subunit 5</fullName>
    </submittedName>
</protein>
<dbReference type="FunFam" id="3.40.50.300:FF:000129">
    <property type="entry name" value="Replication factor C subunit 5"/>
    <property type="match status" value="1"/>
</dbReference>
<dbReference type="Gene3D" id="1.20.272.10">
    <property type="match status" value="1"/>
</dbReference>
<dbReference type="Pfam" id="PF00004">
    <property type="entry name" value="AAA"/>
    <property type="match status" value="1"/>
</dbReference>
<comment type="caution">
    <text evidence="9">The sequence shown here is derived from an EMBL/GenBank/DDBJ whole genome shotgun (WGS) entry which is preliminary data.</text>
</comment>
<dbReference type="InterPro" id="IPR003959">
    <property type="entry name" value="ATPase_AAA_core"/>
</dbReference>
<dbReference type="GO" id="GO:0003677">
    <property type="term" value="F:DNA binding"/>
    <property type="evidence" value="ECO:0007669"/>
    <property type="project" value="InterPro"/>
</dbReference>
<dbReference type="PANTHER" id="PTHR11669:SF9">
    <property type="entry name" value="REPLICATION FACTOR C SUBUNIT 5"/>
    <property type="match status" value="1"/>
</dbReference>
<dbReference type="CDD" id="cd18140">
    <property type="entry name" value="HLD_clamp_RFC"/>
    <property type="match status" value="1"/>
</dbReference>
<dbReference type="GO" id="GO:0005634">
    <property type="term" value="C:nucleus"/>
    <property type="evidence" value="ECO:0007669"/>
    <property type="project" value="UniProtKB-SubCell"/>
</dbReference>
<keyword evidence="10" id="KW-1185">Reference proteome</keyword>
<name>A0AAD8JI00_9APIA</name>
<dbReference type="GO" id="GO:0006281">
    <property type="term" value="P:DNA repair"/>
    <property type="evidence" value="ECO:0007669"/>
    <property type="project" value="TreeGrafter"/>
</dbReference>
<evidence type="ECO:0000259" key="8">
    <source>
        <dbReference type="SMART" id="SM00382"/>
    </source>
</evidence>
<organism evidence="9 10">
    <name type="scientific">Heracleum sosnowskyi</name>
    <dbReference type="NCBI Taxonomy" id="360622"/>
    <lineage>
        <taxon>Eukaryota</taxon>
        <taxon>Viridiplantae</taxon>
        <taxon>Streptophyta</taxon>
        <taxon>Embryophyta</taxon>
        <taxon>Tracheophyta</taxon>
        <taxon>Spermatophyta</taxon>
        <taxon>Magnoliopsida</taxon>
        <taxon>eudicotyledons</taxon>
        <taxon>Gunneridae</taxon>
        <taxon>Pentapetalae</taxon>
        <taxon>asterids</taxon>
        <taxon>campanulids</taxon>
        <taxon>Apiales</taxon>
        <taxon>Apiaceae</taxon>
        <taxon>Apioideae</taxon>
        <taxon>apioid superclade</taxon>
        <taxon>Tordylieae</taxon>
        <taxon>Tordyliinae</taxon>
        <taxon>Heracleum</taxon>
    </lineage>
</organism>
<dbReference type="FunFam" id="1.20.272.10:FF:000004">
    <property type="entry name" value="Replication factor C subunit 5"/>
    <property type="match status" value="1"/>
</dbReference>
<reference evidence="9" key="2">
    <citation type="submission" date="2023-05" db="EMBL/GenBank/DDBJ databases">
        <authorList>
            <person name="Schelkunov M.I."/>
        </authorList>
    </citation>
    <scope>NUCLEOTIDE SEQUENCE</scope>
    <source>
        <strain evidence="9">Hsosn_3</strain>
        <tissue evidence="9">Leaf</tissue>
    </source>
</reference>
<keyword evidence="7" id="KW-0539">Nucleus</keyword>
<dbReference type="Gene3D" id="3.40.50.300">
    <property type="entry name" value="P-loop containing nucleotide triphosphate hydrolases"/>
    <property type="match status" value="1"/>
</dbReference>
<dbReference type="InterPro" id="IPR008921">
    <property type="entry name" value="DNA_pol3_clamp-load_cplx_C"/>
</dbReference>
<dbReference type="InterPro" id="IPR013748">
    <property type="entry name" value="Rep_factorC_C"/>
</dbReference>
<comment type="subunit">
    <text evidence="3">Heterotetramer of subunits RFC2, RFC3, RFC4 and RFC5 that can form a complex with RFC1.</text>
</comment>
<evidence type="ECO:0000313" key="9">
    <source>
        <dbReference type="EMBL" id="KAK1404108.1"/>
    </source>
</evidence>
<dbReference type="SMART" id="SM00382">
    <property type="entry name" value="AAA"/>
    <property type="match status" value="1"/>
</dbReference>
<dbReference type="InterPro" id="IPR027417">
    <property type="entry name" value="P-loop_NTPase"/>
</dbReference>
<dbReference type="CDD" id="cd00009">
    <property type="entry name" value="AAA"/>
    <property type="match status" value="1"/>
</dbReference>
<dbReference type="GO" id="GO:0005663">
    <property type="term" value="C:DNA replication factor C complex"/>
    <property type="evidence" value="ECO:0007669"/>
    <property type="project" value="TreeGrafter"/>
</dbReference>
<evidence type="ECO:0000256" key="4">
    <source>
        <dbReference type="ARBA" id="ARBA00022705"/>
    </source>
</evidence>